<evidence type="ECO:0000313" key="2">
    <source>
        <dbReference type="EMBL" id="WAQ91650.1"/>
    </source>
</evidence>
<gene>
    <name evidence="2" type="ORF">PtA15_15A39</name>
</gene>
<evidence type="ECO:0000256" key="1">
    <source>
        <dbReference type="SAM" id="MobiDB-lite"/>
    </source>
</evidence>
<name>A0ABY7D442_9BASI</name>
<keyword evidence="3" id="KW-1185">Reference proteome</keyword>
<dbReference type="Proteomes" id="UP001164743">
    <property type="component" value="Chromosome 15A"/>
</dbReference>
<feature type="compositionally biased region" description="Pro residues" evidence="1">
    <location>
        <begin position="1"/>
        <end position="11"/>
    </location>
</feature>
<protein>
    <submittedName>
        <fullName evidence="2">Uncharacterized protein</fullName>
    </submittedName>
</protein>
<evidence type="ECO:0000313" key="3">
    <source>
        <dbReference type="Proteomes" id="UP001164743"/>
    </source>
</evidence>
<feature type="region of interest" description="Disordered" evidence="1">
    <location>
        <begin position="48"/>
        <end position="73"/>
    </location>
</feature>
<dbReference type="GeneID" id="77804486"/>
<feature type="region of interest" description="Disordered" evidence="1">
    <location>
        <begin position="1"/>
        <end position="32"/>
    </location>
</feature>
<dbReference type="RefSeq" id="XP_053027205.1">
    <property type="nucleotide sequence ID" value="XM_053163601.1"/>
</dbReference>
<organism evidence="2 3">
    <name type="scientific">Puccinia triticina</name>
    <dbReference type="NCBI Taxonomy" id="208348"/>
    <lineage>
        <taxon>Eukaryota</taxon>
        <taxon>Fungi</taxon>
        <taxon>Dikarya</taxon>
        <taxon>Basidiomycota</taxon>
        <taxon>Pucciniomycotina</taxon>
        <taxon>Pucciniomycetes</taxon>
        <taxon>Pucciniales</taxon>
        <taxon>Pucciniaceae</taxon>
        <taxon>Puccinia</taxon>
    </lineage>
</organism>
<reference evidence="2" key="1">
    <citation type="submission" date="2022-10" db="EMBL/GenBank/DDBJ databases">
        <title>Puccinia triticina Genome sequencing and assembly.</title>
        <authorList>
            <person name="Li C."/>
        </authorList>
    </citation>
    <scope>NUCLEOTIDE SEQUENCE</scope>
    <source>
        <strain evidence="2">Pt15</strain>
    </source>
</reference>
<proteinExistence type="predicted"/>
<accession>A0ABY7D442</accession>
<sequence>MPLNPAPPPHPTGHTHNPAPQQPPIPSFSATATPSTFFLLNPLTVLSLTPNPPRRPSSHPSANCLRRQKAPSL</sequence>
<dbReference type="EMBL" id="CP110435">
    <property type="protein sequence ID" value="WAQ91650.1"/>
    <property type="molecule type" value="Genomic_DNA"/>
</dbReference>